<proteinExistence type="predicted"/>
<reference evidence="3" key="1">
    <citation type="journal article" date="2023" name="Mol. Phylogenet. Evol.">
        <title>Genome-scale phylogeny and comparative genomics of the fungal order Sordariales.</title>
        <authorList>
            <person name="Hensen N."/>
            <person name="Bonometti L."/>
            <person name="Westerberg I."/>
            <person name="Brannstrom I.O."/>
            <person name="Guillou S."/>
            <person name="Cros-Aarteil S."/>
            <person name="Calhoun S."/>
            <person name="Haridas S."/>
            <person name="Kuo A."/>
            <person name="Mondo S."/>
            <person name="Pangilinan J."/>
            <person name="Riley R."/>
            <person name="LaButti K."/>
            <person name="Andreopoulos B."/>
            <person name="Lipzen A."/>
            <person name="Chen C."/>
            <person name="Yan M."/>
            <person name="Daum C."/>
            <person name="Ng V."/>
            <person name="Clum A."/>
            <person name="Steindorff A."/>
            <person name="Ohm R.A."/>
            <person name="Martin F."/>
            <person name="Silar P."/>
            <person name="Natvig D.O."/>
            <person name="Lalanne C."/>
            <person name="Gautier V."/>
            <person name="Ament-Velasquez S.L."/>
            <person name="Kruys A."/>
            <person name="Hutchinson M.I."/>
            <person name="Powell A.J."/>
            <person name="Barry K."/>
            <person name="Miller A.N."/>
            <person name="Grigoriev I.V."/>
            <person name="Debuchy R."/>
            <person name="Gladieux P."/>
            <person name="Hiltunen Thoren M."/>
            <person name="Johannesson H."/>
        </authorList>
    </citation>
    <scope>NUCLEOTIDE SEQUENCE</scope>
    <source>
        <strain evidence="3">CBS 103.79</strain>
    </source>
</reference>
<feature type="domain" description="DUF7136" evidence="2">
    <location>
        <begin position="1"/>
        <end position="37"/>
    </location>
</feature>
<keyword evidence="1" id="KW-0812">Transmembrane</keyword>
<name>A0AAN6MDS5_9PEZI</name>
<dbReference type="AlphaFoldDB" id="A0AAN6MDS5"/>
<evidence type="ECO:0000259" key="2">
    <source>
        <dbReference type="Pfam" id="PF23584"/>
    </source>
</evidence>
<feature type="transmembrane region" description="Helical" evidence="1">
    <location>
        <begin position="203"/>
        <end position="226"/>
    </location>
</feature>
<keyword evidence="1" id="KW-1133">Transmembrane helix</keyword>
<evidence type="ECO:0000313" key="3">
    <source>
        <dbReference type="EMBL" id="KAK3898304.1"/>
    </source>
</evidence>
<accession>A0AAN6MDS5</accession>
<keyword evidence="1" id="KW-0472">Membrane</keyword>
<organism evidence="3 4">
    <name type="scientific">Staphylotrichum tortipilum</name>
    <dbReference type="NCBI Taxonomy" id="2831512"/>
    <lineage>
        <taxon>Eukaryota</taxon>
        <taxon>Fungi</taxon>
        <taxon>Dikarya</taxon>
        <taxon>Ascomycota</taxon>
        <taxon>Pezizomycotina</taxon>
        <taxon>Sordariomycetes</taxon>
        <taxon>Sordariomycetidae</taxon>
        <taxon>Sordariales</taxon>
        <taxon>Chaetomiaceae</taxon>
        <taxon>Staphylotrichum</taxon>
    </lineage>
</organism>
<feature type="domain" description="DUF7136" evidence="2">
    <location>
        <begin position="38"/>
        <end position="198"/>
    </location>
</feature>
<reference evidence="3" key="2">
    <citation type="submission" date="2023-05" db="EMBL/GenBank/DDBJ databases">
        <authorList>
            <consortium name="Lawrence Berkeley National Laboratory"/>
            <person name="Steindorff A."/>
            <person name="Hensen N."/>
            <person name="Bonometti L."/>
            <person name="Westerberg I."/>
            <person name="Brannstrom I.O."/>
            <person name="Guillou S."/>
            <person name="Cros-Aarteil S."/>
            <person name="Calhoun S."/>
            <person name="Haridas S."/>
            <person name="Kuo A."/>
            <person name="Mondo S."/>
            <person name="Pangilinan J."/>
            <person name="Riley R."/>
            <person name="Labutti K."/>
            <person name="Andreopoulos B."/>
            <person name="Lipzen A."/>
            <person name="Chen C."/>
            <person name="Yanf M."/>
            <person name="Daum C."/>
            <person name="Ng V."/>
            <person name="Clum A."/>
            <person name="Ohm R."/>
            <person name="Martin F."/>
            <person name="Silar P."/>
            <person name="Natvig D."/>
            <person name="Lalanne C."/>
            <person name="Gautier V."/>
            <person name="Ament-Velasquez S.L."/>
            <person name="Kruys A."/>
            <person name="Hutchinson M.I."/>
            <person name="Powell A.J."/>
            <person name="Barry K."/>
            <person name="Miller A.N."/>
            <person name="Grigoriev I.V."/>
            <person name="Debuchy R."/>
            <person name="Gladieux P."/>
            <person name="Thoren M.H."/>
            <person name="Johannesson H."/>
        </authorList>
    </citation>
    <scope>NUCLEOTIDE SEQUENCE</scope>
    <source>
        <strain evidence="3">CBS 103.79</strain>
    </source>
</reference>
<sequence length="227" mass="24884">MEVDLVFPQDGQSYAPTPYMPVVFALRNHKLAQYTDPANWTNNDPYFVYTLHDQFAQPGLYNINLDLWWYRCQLSAEGEFYRYKAETHCDCQGASVVFSTKKDGKAIDLTAPVGEQYACSGQALIVDDHPRPLNKTFPWQEGKISNQCVGVSYIAAENFNWTRPCTVKIDVTTAAAIMADVVNVTSTTCAGPNQPSNCPPKSAAYLLAAVAGPACVAAAVGLFQLLV</sequence>
<protein>
    <recommendedName>
        <fullName evidence="2">DUF7136 domain-containing protein</fullName>
    </recommendedName>
</protein>
<dbReference type="EMBL" id="MU855960">
    <property type="protein sequence ID" value="KAK3898304.1"/>
    <property type="molecule type" value="Genomic_DNA"/>
</dbReference>
<evidence type="ECO:0000256" key="1">
    <source>
        <dbReference type="SAM" id="Phobius"/>
    </source>
</evidence>
<dbReference type="InterPro" id="IPR055560">
    <property type="entry name" value="DUF7136"/>
</dbReference>
<comment type="caution">
    <text evidence="3">The sequence shown here is derived from an EMBL/GenBank/DDBJ whole genome shotgun (WGS) entry which is preliminary data.</text>
</comment>
<dbReference type="Proteomes" id="UP001303889">
    <property type="component" value="Unassembled WGS sequence"/>
</dbReference>
<gene>
    <name evidence="3" type="ORF">C8A05DRAFT_38105</name>
</gene>
<evidence type="ECO:0000313" key="4">
    <source>
        <dbReference type="Proteomes" id="UP001303889"/>
    </source>
</evidence>
<keyword evidence="4" id="KW-1185">Reference proteome</keyword>
<dbReference type="Pfam" id="PF23584">
    <property type="entry name" value="DUF7136"/>
    <property type="match status" value="2"/>
</dbReference>